<dbReference type="EMBL" id="JAPJUH010000001">
    <property type="protein sequence ID" value="MCX3263982.1"/>
    <property type="molecule type" value="Genomic_DNA"/>
</dbReference>
<organism evidence="3 4">
    <name type="scientific">Pedobacter agri</name>
    <dbReference type="NCBI Taxonomy" id="454586"/>
    <lineage>
        <taxon>Bacteria</taxon>
        <taxon>Pseudomonadati</taxon>
        <taxon>Bacteroidota</taxon>
        <taxon>Sphingobacteriia</taxon>
        <taxon>Sphingobacteriales</taxon>
        <taxon>Sphingobacteriaceae</taxon>
        <taxon>Pedobacter</taxon>
    </lineage>
</organism>
<proteinExistence type="predicted"/>
<keyword evidence="2" id="KW-0732">Signal</keyword>
<sequence>MRLFYIIIFICSSYCFASALPQAKHHDNQFKKAKLSFLSDKKLYKLNADSAMENETLEKDLINNITPKIALSFLLLMGIVVNFFKSHLLTCKIILRKLKYSYWCLFKMLYPKHVFW</sequence>
<keyword evidence="1" id="KW-0812">Transmembrane</keyword>
<keyword evidence="1" id="KW-1133">Transmembrane helix</keyword>
<accession>A0A9X3I7P3</accession>
<feature type="signal peptide" evidence="2">
    <location>
        <begin position="1"/>
        <end position="17"/>
    </location>
</feature>
<dbReference type="RefSeq" id="WP_010600309.1">
    <property type="nucleotide sequence ID" value="NZ_JAPJUH010000001.1"/>
</dbReference>
<gene>
    <name evidence="3" type="ORF">OQZ29_04450</name>
</gene>
<comment type="caution">
    <text evidence="3">The sequence shown here is derived from an EMBL/GenBank/DDBJ whole genome shotgun (WGS) entry which is preliminary data.</text>
</comment>
<evidence type="ECO:0000313" key="3">
    <source>
        <dbReference type="EMBL" id="MCX3263982.1"/>
    </source>
</evidence>
<evidence type="ECO:0000256" key="1">
    <source>
        <dbReference type="SAM" id="Phobius"/>
    </source>
</evidence>
<evidence type="ECO:0000256" key="2">
    <source>
        <dbReference type="SAM" id="SignalP"/>
    </source>
</evidence>
<reference evidence="3" key="1">
    <citation type="submission" date="2022-11" db="EMBL/GenBank/DDBJ databases">
        <authorList>
            <person name="Graham C."/>
            <person name="Newman J.D."/>
        </authorList>
    </citation>
    <scope>NUCLEOTIDE SEQUENCE</scope>
    <source>
        <strain evidence="3">DSM 19486</strain>
    </source>
</reference>
<dbReference type="Proteomes" id="UP001142592">
    <property type="component" value="Unassembled WGS sequence"/>
</dbReference>
<keyword evidence="4" id="KW-1185">Reference proteome</keyword>
<name>A0A9X3I7P3_9SPHI</name>
<keyword evidence="1" id="KW-0472">Membrane</keyword>
<protein>
    <submittedName>
        <fullName evidence="3">Uncharacterized protein</fullName>
    </submittedName>
</protein>
<feature type="chain" id="PRO_5040780120" evidence="2">
    <location>
        <begin position="18"/>
        <end position="116"/>
    </location>
</feature>
<feature type="transmembrane region" description="Helical" evidence="1">
    <location>
        <begin position="69"/>
        <end position="89"/>
    </location>
</feature>
<dbReference type="AlphaFoldDB" id="A0A9X3I7P3"/>
<evidence type="ECO:0000313" key="4">
    <source>
        <dbReference type="Proteomes" id="UP001142592"/>
    </source>
</evidence>